<comment type="similarity">
    <text evidence="1">Belongs to the 'phage' integrase family.</text>
</comment>
<dbReference type="SUPFAM" id="SSF56349">
    <property type="entry name" value="DNA breaking-rejoining enzymes"/>
    <property type="match status" value="1"/>
</dbReference>
<dbReference type="InterPro" id="IPR050090">
    <property type="entry name" value="Tyrosine_recombinase_XerCD"/>
</dbReference>
<feature type="domain" description="Tyr recombinase" evidence="4">
    <location>
        <begin position="220"/>
        <end position="393"/>
    </location>
</feature>
<dbReference type="GO" id="GO:0006310">
    <property type="term" value="P:DNA recombination"/>
    <property type="evidence" value="ECO:0007669"/>
    <property type="project" value="UniProtKB-KW"/>
</dbReference>
<evidence type="ECO:0000256" key="1">
    <source>
        <dbReference type="ARBA" id="ARBA00008857"/>
    </source>
</evidence>
<dbReference type="Pfam" id="PF00589">
    <property type="entry name" value="Phage_integrase"/>
    <property type="match status" value="1"/>
</dbReference>
<dbReference type="CDD" id="cd01185">
    <property type="entry name" value="INTN1_C_like"/>
    <property type="match status" value="1"/>
</dbReference>
<dbReference type="InterPro" id="IPR035386">
    <property type="entry name" value="Arm-DNA-bind_5"/>
</dbReference>
<gene>
    <name evidence="5" type="ORF">SAMN04487935_0935</name>
</gene>
<proteinExistence type="inferred from homology"/>
<evidence type="ECO:0000313" key="5">
    <source>
        <dbReference type="EMBL" id="SDJ39645.1"/>
    </source>
</evidence>
<evidence type="ECO:0000256" key="2">
    <source>
        <dbReference type="ARBA" id="ARBA00023125"/>
    </source>
</evidence>
<dbReference type="InterPro" id="IPR013762">
    <property type="entry name" value="Integrase-like_cat_sf"/>
</dbReference>
<organism evidence="5 6">
    <name type="scientific">Flavobacterium noncentrifugens</name>
    <dbReference type="NCBI Taxonomy" id="1128970"/>
    <lineage>
        <taxon>Bacteria</taxon>
        <taxon>Pseudomonadati</taxon>
        <taxon>Bacteroidota</taxon>
        <taxon>Flavobacteriia</taxon>
        <taxon>Flavobacteriales</taxon>
        <taxon>Flavobacteriaceae</taxon>
        <taxon>Flavobacterium</taxon>
    </lineage>
</organism>
<dbReference type="Gene3D" id="1.10.150.130">
    <property type="match status" value="1"/>
</dbReference>
<dbReference type="RefSeq" id="WP_091392223.1">
    <property type="nucleotide sequence ID" value="NZ_BKAI01000002.1"/>
</dbReference>
<dbReference type="Pfam" id="PF17293">
    <property type="entry name" value="Arm-DNA-bind_5"/>
    <property type="match status" value="1"/>
</dbReference>
<keyword evidence="6" id="KW-1185">Reference proteome</keyword>
<evidence type="ECO:0000259" key="4">
    <source>
        <dbReference type="PROSITE" id="PS51898"/>
    </source>
</evidence>
<evidence type="ECO:0000256" key="3">
    <source>
        <dbReference type="ARBA" id="ARBA00023172"/>
    </source>
</evidence>
<protein>
    <submittedName>
        <fullName evidence="5">Site-specific recombinase XerD</fullName>
    </submittedName>
</protein>
<evidence type="ECO:0000313" key="6">
    <source>
        <dbReference type="Proteomes" id="UP000199580"/>
    </source>
</evidence>
<dbReference type="GO" id="GO:0003677">
    <property type="term" value="F:DNA binding"/>
    <property type="evidence" value="ECO:0007669"/>
    <property type="project" value="UniProtKB-KW"/>
</dbReference>
<dbReference type="PANTHER" id="PTHR30349:SF64">
    <property type="entry name" value="PROPHAGE INTEGRASE INTD-RELATED"/>
    <property type="match status" value="1"/>
</dbReference>
<accession>A0A1G8TFF2</accession>
<dbReference type="AlphaFoldDB" id="A0A1G8TFF2"/>
<reference evidence="5 6" key="1">
    <citation type="submission" date="2016-10" db="EMBL/GenBank/DDBJ databases">
        <authorList>
            <person name="de Groot N.N."/>
        </authorList>
    </citation>
    <scope>NUCLEOTIDE SEQUENCE [LARGE SCALE GENOMIC DNA]</scope>
    <source>
        <strain evidence="5 6">CGMCC 1.10076</strain>
    </source>
</reference>
<dbReference type="InterPro" id="IPR002104">
    <property type="entry name" value="Integrase_catalytic"/>
</dbReference>
<dbReference type="PANTHER" id="PTHR30349">
    <property type="entry name" value="PHAGE INTEGRASE-RELATED"/>
    <property type="match status" value="1"/>
</dbReference>
<dbReference type="InterPro" id="IPR010998">
    <property type="entry name" value="Integrase_recombinase_N"/>
</dbReference>
<sequence length="400" mass="46963">MTTQNFKVLFVQTKNRLNKQNQSPIYCRITYQGNRSQFSTGIFVQIEHWDSKNQTVVKKSQNASQYNYQLEDIKSKLLTNFLICISQKEPFTVNEIYDRYIGKETKKKEAVVAYYKLYLSKLKKLVGLQIKENTYNKFVYVGNHLEAYVKLEFQKDIPLEDLTENFLNGFIYYLVVEKKQAQITINKTVQRFRTAIKQAISEGYLDKDPFILHKPKKTRKEVVFLTNIELSELQNYDFKQNRLTVIRNLFIFCCYTGLAYREMADLKKRNIQLGFDGFNWIKMLREKTHRPLSIPILPKAQEIIDLYMGEVENIFPFVSNQTFNSYLKEIAEIVGIEKTLTHHIARKTFASTVLLYNDVPMEIVSELLGHSSMMITQESYGKVVQKKIGETMKILSEKIQ</sequence>
<keyword evidence="3" id="KW-0233">DNA recombination</keyword>
<dbReference type="EMBL" id="FNEZ01000001">
    <property type="protein sequence ID" value="SDJ39645.1"/>
    <property type="molecule type" value="Genomic_DNA"/>
</dbReference>
<dbReference type="GO" id="GO:0015074">
    <property type="term" value="P:DNA integration"/>
    <property type="evidence" value="ECO:0007669"/>
    <property type="project" value="InterPro"/>
</dbReference>
<keyword evidence="2" id="KW-0238">DNA-binding</keyword>
<dbReference type="PROSITE" id="PS51898">
    <property type="entry name" value="TYR_RECOMBINASE"/>
    <property type="match status" value="1"/>
</dbReference>
<dbReference type="OrthoDB" id="1098628at2"/>
<dbReference type="InterPro" id="IPR025269">
    <property type="entry name" value="SAM-like_dom"/>
</dbReference>
<dbReference type="Proteomes" id="UP000199580">
    <property type="component" value="Unassembled WGS sequence"/>
</dbReference>
<dbReference type="Pfam" id="PF13102">
    <property type="entry name" value="Phage_int_SAM_5"/>
    <property type="match status" value="1"/>
</dbReference>
<dbReference type="InterPro" id="IPR011010">
    <property type="entry name" value="DNA_brk_join_enz"/>
</dbReference>
<name>A0A1G8TFF2_9FLAO</name>
<dbReference type="Gene3D" id="1.10.443.10">
    <property type="entry name" value="Intergrase catalytic core"/>
    <property type="match status" value="1"/>
</dbReference>
<dbReference type="STRING" id="1128970.SAMN04487935_0935"/>